<organism evidence="3 4">
    <name type="scientific">Ktedonobacter robiniae</name>
    <dbReference type="NCBI Taxonomy" id="2778365"/>
    <lineage>
        <taxon>Bacteria</taxon>
        <taxon>Bacillati</taxon>
        <taxon>Chloroflexota</taxon>
        <taxon>Ktedonobacteria</taxon>
        <taxon>Ktedonobacterales</taxon>
        <taxon>Ktedonobacteraceae</taxon>
        <taxon>Ktedonobacter</taxon>
    </lineage>
</organism>
<name>A0ABQ3UMC7_9CHLR</name>
<dbReference type="PANTHER" id="PTHR36109:SF2">
    <property type="entry name" value="MEMBRANE PROTEIN"/>
    <property type="match status" value="1"/>
</dbReference>
<evidence type="ECO:0000256" key="2">
    <source>
        <dbReference type="SAM" id="Phobius"/>
    </source>
</evidence>
<dbReference type="RefSeq" id="WP_201370614.1">
    <property type="nucleotide sequence ID" value="NZ_BNJG01000001.1"/>
</dbReference>
<dbReference type="InterPro" id="IPR052948">
    <property type="entry name" value="Low_temp-induced_all0457"/>
</dbReference>
<keyword evidence="2" id="KW-1133">Transmembrane helix</keyword>
<dbReference type="EMBL" id="BNJG01000001">
    <property type="protein sequence ID" value="GHO53838.1"/>
    <property type="molecule type" value="Genomic_DNA"/>
</dbReference>
<reference evidence="3 4" key="1">
    <citation type="journal article" date="2021" name="Int. J. Syst. Evol. Microbiol.">
        <title>Reticulibacter mediterranei gen. nov., sp. nov., within the new family Reticulibacteraceae fam. nov., and Ktedonospora formicarum gen. nov., sp. nov., Ktedonobacter robiniae sp. nov., Dictyobacter formicarum sp. nov. and Dictyobacter arantiisoli sp. nov., belonging to the class Ktedonobacteria.</title>
        <authorList>
            <person name="Yabe S."/>
            <person name="Zheng Y."/>
            <person name="Wang C.M."/>
            <person name="Sakai Y."/>
            <person name="Abe K."/>
            <person name="Yokota A."/>
            <person name="Donadio S."/>
            <person name="Cavaletti L."/>
            <person name="Monciardini P."/>
        </authorList>
    </citation>
    <scope>NUCLEOTIDE SEQUENCE [LARGE SCALE GENOMIC DNA]</scope>
    <source>
        <strain evidence="3 4">SOSP1-30</strain>
    </source>
</reference>
<dbReference type="PANTHER" id="PTHR36109">
    <property type="entry name" value="MEMBRANE PROTEIN-RELATED"/>
    <property type="match status" value="1"/>
</dbReference>
<feature type="compositionally biased region" description="Polar residues" evidence="1">
    <location>
        <begin position="179"/>
        <end position="192"/>
    </location>
</feature>
<keyword evidence="2" id="KW-0812">Transmembrane</keyword>
<evidence type="ECO:0000313" key="4">
    <source>
        <dbReference type="Proteomes" id="UP000654345"/>
    </source>
</evidence>
<evidence type="ECO:0000256" key="1">
    <source>
        <dbReference type="SAM" id="MobiDB-lite"/>
    </source>
</evidence>
<evidence type="ECO:0000313" key="3">
    <source>
        <dbReference type="EMBL" id="GHO53838.1"/>
    </source>
</evidence>
<proteinExistence type="predicted"/>
<keyword evidence="2" id="KW-0472">Membrane</keyword>
<feature type="transmembrane region" description="Helical" evidence="2">
    <location>
        <begin position="91"/>
        <end position="114"/>
    </location>
</feature>
<accession>A0ABQ3UMC7</accession>
<comment type="caution">
    <text evidence="3">The sequence shown here is derived from an EMBL/GenBank/DDBJ whole genome shotgun (WGS) entry which is preliminary data.</text>
</comment>
<feature type="transmembrane region" description="Helical" evidence="2">
    <location>
        <begin position="64"/>
        <end position="85"/>
    </location>
</feature>
<gene>
    <name evidence="3" type="ORF">KSB_23130</name>
</gene>
<sequence>MAMVQKTIAVGVFADKEQARNAIEALRHAGFTDDEIGYLAHARLEGLSEATAVNTATGMVEGGVLGGVLGAVATLLIPGIGPAIAGGVLVATLGGAALGAAAGGLIGSFVRIGIPEKDARFYQQEIAAGHTVVTVKTAGEASYDDALAIMRANGSYDAATKTGVINTTPPIRPHGVSGPLNTGENNPPEAQS</sequence>
<protein>
    <recommendedName>
        <fullName evidence="5">General stress protein 17M-like domain-containing protein</fullName>
    </recommendedName>
</protein>
<evidence type="ECO:0008006" key="5">
    <source>
        <dbReference type="Google" id="ProtNLM"/>
    </source>
</evidence>
<feature type="region of interest" description="Disordered" evidence="1">
    <location>
        <begin position="164"/>
        <end position="192"/>
    </location>
</feature>
<keyword evidence="4" id="KW-1185">Reference proteome</keyword>
<dbReference type="Proteomes" id="UP000654345">
    <property type="component" value="Unassembled WGS sequence"/>
</dbReference>